<dbReference type="InterPro" id="IPR005025">
    <property type="entry name" value="FMN_Rdtase-like_dom"/>
</dbReference>
<dbReference type="AlphaFoldDB" id="A0A9X2J482"/>
<dbReference type="PANTHER" id="PTHR30543:SF21">
    <property type="entry name" value="NAD(P)H-DEPENDENT FMN REDUCTASE LOT6"/>
    <property type="match status" value="1"/>
</dbReference>
<feature type="domain" description="NADPH-dependent FMN reductase-like" evidence="1">
    <location>
        <begin position="3"/>
        <end position="147"/>
    </location>
</feature>
<dbReference type="EMBL" id="JAMSHT010000001">
    <property type="protein sequence ID" value="MCM8556962.1"/>
    <property type="molecule type" value="Genomic_DNA"/>
</dbReference>
<sequence>MTNIVAICGSIRKGSFNQAVLDAAAELVPDGCKVTMVPLDQVELFSEDLEDDLPPGAQALKDAFDDADAILIGNPEYNHSLSGVLKNALDWLSRGSLGSPLRDLPAMSVGASPGPVGTARAHAHLRVVAWTIGMRLWPGPEVLVNNCKDKIEDGKLTDQGSRDFLEKSLKNFADWIERLD</sequence>
<evidence type="ECO:0000259" key="1">
    <source>
        <dbReference type="Pfam" id="PF03358"/>
    </source>
</evidence>
<keyword evidence="3" id="KW-1185">Reference proteome</keyword>
<dbReference type="GO" id="GO:0005829">
    <property type="term" value="C:cytosol"/>
    <property type="evidence" value="ECO:0007669"/>
    <property type="project" value="TreeGrafter"/>
</dbReference>
<dbReference type="Proteomes" id="UP001155128">
    <property type="component" value="Unassembled WGS sequence"/>
</dbReference>
<dbReference type="RefSeq" id="WP_252112615.1">
    <property type="nucleotide sequence ID" value="NZ_JAMSHT010000001.1"/>
</dbReference>
<reference evidence="2" key="1">
    <citation type="submission" date="2022-06" db="EMBL/GenBank/DDBJ databases">
        <title>Sphingomicrobium sedimins sp. nov., a marine bacterium isolated from tidal flat.</title>
        <authorList>
            <person name="Kim C.-H."/>
            <person name="Yoo Y."/>
            <person name="Kim J.-J."/>
        </authorList>
    </citation>
    <scope>NUCLEOTIDE SEQUENCE</scope>
    <source>
        <strain evidence="2">GRR-S6-50</strain>
    </source>
</reference>
<dbReference type="GO" id="GO:0016491">
    <property type="term" value="F:oxidoreductase activity"/>
    <property type="evidence" value="ECO:0007669"/>
    <property type="project" value="InterPro"/>
</dbReference>
<dbReference type="Pfam" id="PF03358">
    <property type="entry name" value="FMN_red"/>
    <property type="match status" value="1"/>
</dbReference>
<protein>
    <submittedName>
        <fullName evidence="2">NAD(P)H-dependent oxidoreductase</fullName>
    </submittedName>
</protein>
<name>A0A9X2J482_9SPHN</name>
<dbReference type="InterPro" id="IPR029039">
    <property type="entry name" value="Flavoprotein-like_sf"/>
</dbReference>
<dbReference type="Gene3D" id="3.40.50.360">
    <property type="match status" value="1"/>
</dbReference>
<proteinExistence type="predicted"/>
<accession>A0A9X2J482</accession>
<dbReference type="GO" id="GO:0010181">
    <property type="term" value="F:FMN binding"/>
    <property type="evidence" value="ECO:0007669"/>
    <property type="project" value="TreeGrafter"/>
</dbReference>
<dbReference type="PANTHER" id="PTHR30543">
    <property type="entry name" value="CHROMATE REDUCTASE"/>
    <property type="match status" value="1"/>
</dbReference>
<comment type="caution">
    <text evidence="2">The sequence shown here is derived from an EMBL/GenBank/DDBJ whole genome shotgun (WGS) entry which is preliminary data.</text>
</comment>
<evidence type="ECO:0000313" key="3">
    <source>
        <dbReference type="Proteomes" id="UP001155128"/>
    </source>
</evidence>
<dbReference type="SUPFAM" id="SSF52218">
    <property type="entry name" value="Flavoproteins"/>
    <property type="match status" value="1"/>
</dbReference>
<gene>
    <name evidence="2" type="ORF">NDO55_03915</name>
</gene>
<dbReference type="InterPro" id="IPR050712">
    <property type="entry name" value="NAD(P)H-dep_reductase"/>
</dbReference>
<organism evidence="2 3">
    <name type="scientific">Sphingomicrobium sediminis</name>
    <dbReference type="NCBI Taxonomy" id="2950949"/>
    <lineage>
        <taxon>Bacteria</taxon>
        <taxon>Pseudomonadati</taxon>
        <taxon>Pseudomonadota</taxon>
        <taxon>Alphaproteobacteria</taxon>
        <taxon>Sphingomonadales</taxon>
        <taxon>Sphingomonadaceae</taxon>
        <taxon>Sphingomicrobium</taxon>
    </lineage>
</organism>
<evidence type="ECO:0000313" key="2">
    <source>
        <dbReference type="EMBL" id="MCM8556962.1"/>
    </source>
</evidence>